<dbReference type="SUPFAM" id="SSF54292">
    <property type="entry name" value="2Fe-2S ferredoxin-like"/>
    <property type="match status" value="1"/>
</dbReference>
<gene>
    <name evidence="3" type="ORF">MST27_07520</name>
</gene>
<dbReference type="Gene3D" id="3.40.50.80">
    <property type="entry name" value="Nucleotide-binding domain of ferredoxin-NADP reductase (FNR) module"/>
    <property type="match status" value="1"/>
</dbReference>
<dbReference type="GO" id="GO:0051537">
    <property type="term" value="F:2 iron, 2 sulfur cluster binding"/>
    <property type="evidence" value="ECO:0007669"/>
    <property type="project" value="InterPro"/>
</dbReference>
<comment type="caution">
    <text evidence="3">The sequence shown here is derived from an EMBL/GenBank/DDBJ whole genome shotgun (WGS) entry which is preliminary data.</text>
</comment>
<dbReference type="AlphaFoldDB" id="A0A9X1W4K0"/>
<dbReference type="SUPFAM" id="SSF52343">
    <property type="entry name" value="Ferredoxin reductase-like, C-terminal NADP-linked domain"/>
    <property type="match status" value="1"/>
</dbReference>
<dbReference type="PROSITE" id="PS51085">
    <property type="entry name" value="2FE2S_FER_2"/>
    <property type="match status" value="1"/>
</dbReference>
<evidence type="ECO:0000313" key="4">
    <source>
        <dbReference type="Proteomes" id="UP001139682"/>
    </source>
</evidence>
<protein>
    <submittedName>
        <fullName evidence="3">PDR/VanB family oxidoreductase</fullName>
    </submittedName>
</protein>
<evidence type="ECO:0000259" key="2">
    <source>
        <dbReference type="PROSITE" id="PS51384"/>
    </source>
</evidence>
<feature type="domain" description="FAD-binding FR-type" evidence="2">
    <location>
        <begin position="1"/>
        <end position="103"/>
    </location>
</feature>
<accession>A0A9X1W4K0</accession>
<dbReference type="InterPro" id="IPR017927">
    <property type="entry name" value="FAD-bd_FR_type"/>
</dbReference>
<dbReference type="GO" id="GO:0016491">
    <property type="term" value="F:oxidoreductase activity"/>
    <property type="evidence" value="ECO:0007669"/>
    <property type="project" value="InterPro"/>
</dbReference>
<sequence length="316" mass="34839">MPRISVRVAQKIIEADSVVRYVLVSASGHALPSFAPGAHIDVEVTDRLIRQYSLCNTDGSDSDNYHIAVLKDKSSRGGSELLHTLKAGQRIKVSPPRNSFPLGNHRKTVLLAGGIGITPLIPMAHELARAGKEFELHYSSRSKESAAFYVDLLEWKFAGSVRFYFSDGQDHERVDFRAVLSSQCEGAHFYACGPITYIRAFIEAAEDLRVPKDRIHTESFQPVQDSTRNATFQIQIASSGDIFDVPGDKSISDVLQENSIDVATSCEQGICGACLMPVRSGEIDHRDSYLTDAERDRNDQMTICCSRGEGILVLDC</sequence>
<dbReference type="InterPro" id="IPR006058">
    <property type="entry name" value="2Fe2S_fd_BS"/>
</dbReference>
<dbReference type="PANTHER" id="PTHR30212:SF2">
    <property type="entry name" value="PROTEIN YIIM"/>
    <property type="match status" value="1"/>
</dbReference>
<dbReference type="CDD" id="cd00207">
    <property type="entry name" value="fer2"/>
    <property type="match status" value="1"/>
</dbReference>
<evidence type="ECO:0000259" key="1">
    <source>
        <dbReference type="PROSITE" id="PS51085"/>
    </source>
</evidence>
<dbReference type="InterPro" id="IPR001041">
    <property type="entry name" value="2Fe-2S_ferredoxin-type"/>
</dbReference>
<dbReference type="Proteomes" id="UP001139682">
    <property type="component" value="Unassembled WGS sequence"/>
</dbReference>
<keyword evidence="4" id="KW-1185">Reference proteome</keyword>
<proteinExistence type="predicted"/>
<dbReference type="InterPro" id="IPR052353">
    <property type="entry name" value="Benzoxazolinone_Detox_Enz"/>
</dbReference>
<feature type="domain" description="2Fe-2S ferredoxin-type" evidence="1">
    <location>
        <begin position="232"/>
        <end position="316"/>
    </location>
</feature>
<dbReference type="InterPro" id="IPR039261">
    <property type="entry name" value="FNR_nucleotide-bd"/>
</dbReference>
<evidence type="ECO:0000313" key="3">
    <source>
        <dbReference type="EMBL" id="MCJ0973217.1"/>
    </source>
</evidence>
<dbReference type="Gene3D" id="3.10.20.30">
    <property type="match status" value="1"/>
</dbReference>
<organism evidence="3 4">
    <name type="scientific">Stutzerimonas marianensis</name>
    <dbReference type="NCBI Taxonomy" id="2929513"/>
    <lineage>
        <taxon>Bacteria</taxon>
        <taxon>Pseudomonadati</taxon>
        <taxon>Pseudomonadota</taxon>
        <taxon>Gammaproteobacteria</taxon>
        <taxon>Pseudomonadales</taxon>
        <taxon>Pseudomonadaceae</taxon>
        <taxon>Stutzerimonas</taxon>
    </lineage>
</organism>
<name>A0A9X1W4K0_9GAMM</name>
<dbReference type="SUPFAM" id="SSF63380">
    <property type="entry name" value="Riboflavin synthase domain-like"/>
    <property type="match status" value="1"/>
</dbReference>
<reference evidence="3" key="1">
    <citation type="submission" date="2022-03" db="EMBL/GenBank/DDBJ databases">
        <title>Pseudomonas marianensis sp. nov., a marine bacterium isolated from deep-sea sediments of the Mariana Trench.</title>
        <authorList>
            <person name="Wei Y."/>
        </authorList>
    </citation>
    <scope>NUCLEOTIDE SEQUENCE</scope>
    <source>
        <strain evidence="3">PS1</strain>
    </source>
</reference>
<dbReference type="PROSITE" id="PS00197">
    <property type="entry name" value="2FE2S_FER_1"/>
    <property type="match status" value="1"/>
</dbReference>
<dbReference type="Pfam" id="PF00111">
    <property type="entry name" value="Fer2"/>
    <property type="match status" value="1"/>
</dbReference>
<dbReference type="PRINTS" id="PR00409">
    <property type="entry name" value="PHDIOXRDTASE"/>
</dbReference>
<dbReference type="PANTHER" id="PTHR30212">
    <property type="entry name" value="PROTEIN YIIM"/>
    <property type="match status" value="1"/>
</dbReference>
<dbReference type="EMBL" id="JALGRD010000003">
    <property type="protein sequence ID" value="MCJ0973217.1"/>
    <property type="molecule type" value="Genomic_DNA"/>
</dbReference>
<dbReference type="PROSITE" id="PS51384">
    <property type="entry name" value="FAD_FR"/>
    <property type="match status" value="1"/>
</dbReference>
<dbReference type="InterPro" id="IPR017938">
    <property type="entry name" value="Riboflavin_synthase-like_b-brl"/>
</dbReference>
<dbReference type="InterPro" id="IPR036010">
    <property type="entry name" value="2Fe-2S_ferredoxin-like_sf"/>
</dbReference>
<dbReference type="InterPro" id="IPR012675">
    <property type="entry name" value="Beta-grasp_dom_sf"/>
</dbReference>
<dbReference type="CDD" id="cd06185">
    <property type="entry name" value="PDR_like"/>
    <property type="match status" value="1"/>
</dbReference>
<dbReference type="Gene3D" id="2.40.30.10">
    <property type="entry name" value="Translation factors"/>
    <property type="match status" value="1"/>
</dbReference>
<dbReference type="RefSeq" id="WP_243605371.1">
    <property type="nucleotide sequence ID" value="NZ_JALGRD010000003.1"/>
</dbReference>